<gene>
    <name evidence="5" type="ORF">SAMN02745134_01596</name>
</gene>
<dbReference type="Gene3D" id="3.40.50.360">
    <property type="match status" value="1"/>
</dbReference>
<keyword evidence="2" id="KW-0408">Iron</keyword>
<dbReference type="PROSITE" id="PS00198">
    <property type="entry name" value="4FE4S_FER_1"/>
    <property type="match status" value="2"/>
</dbReference>
<dbReference type="InterPro" id="IPR017900">
    <property type="entry name" value="4Fe4S_Fe_S_CS"/>
</dbReference>
<proteinExistence type="predicted"/>
<dbReference type="GO" id="GO:0046872">
    <property type="term" value="F:metal ion binding"/>
    <property type="evidence" value="ECO:0007669"/>
    <property type="project" value="UniProtKB-KW"/>
</dbReference>
<dbReference type="InterPro" id="IPR017896">
    <property type="entry name" value="4Fe4S_Fe-S-bd"/>
</dbReference>
<dbReference type="InterPro" id="IPR047964">
    <property type="entry name" value="EFR1-like"/>
</dbReference>
<dbReference type="AlphaFoldDB" id="A0A1W1XFE6"/>
<dbReference type="Proteomes" id="UP000192468">
    <property type="component" value="Unassembled WGS sequence"/>
</dbReference>
<dbReference type="GO" id="GO:0051536">
    <property type="term" value="F:iron-sulfur cluster binding"/>
    <property type="evidence" value="ECO:0007669"/>
    <property type="project" value="UniProtKB-KW"/>
</dbReference>
<evidence type="ECO:0000256" key="2">
    <source>
        <dbReference type="ARBA" id="ARBA00023004"/>
    </source>
</evidence>
<dbReference type="Gene3D" id="3.30.70.20">
    <property type="match status" value="1"/>
</dbReference>
<keyword evidence="6" id="KW-1185">Reference proteome</keyword>
<name>A0A1W1XFE6_9CLOT</name>
<dbReference type="EMBL" id="FWXH01000003">
    <property type="protein sequence ID" value="SMC22221.1"/>
    <property type="molecule type" value="Genomic_DNA"/>
</dbReference>
<dbReference type="PROSITE" id="PS51379">
    <property type="entry name" value="4FE4S_FER_2"/>
    <property type="match status" value="2"/>
</dbReference>
<dbReference type="SUPFAM" id="SSF52218">
    <property type="entry name" value="Flavoproteins"/>
    <property type="match status" value="1"/>
</dbReference>
<protein>
    <submittedName>
        <fullName evidence="5">4Fe-4S binding domain-containing protein</fullName>
    </submittedName>
</protein>
<evidence type="ECO:0000313" key="5">
    <source>
        <dbReference type="EMBL" id="SMC22221.1"/>
    </source>
</evidence>
<dbReference type="SUPFAM" id="SSF54862">
    <property type="entry name" value="4Fe-4S ferredoxins"/>
    <property type="match status" value="1"/>
</dbReference>
<keyword evidence="1" id="KW-0479">Metal-binding</keyword>
<sequence length="248" mass="27911">MILYFTGTGNSEYIAKRIAELTGDSLVSMNERIKANDASEINADGRLVFVVPTYAWRIPKIVEEWIAKTRFQGAENAYFVMDCGTSIGNAKKYIKQICKRKSFQYMGVSCIVMPENYIAMYDAPEESTSRKIIENANPVISKIAEMIHKEKVFPDVQSNIIDYLNSSIVNTAFYSFIVKADKFTADDKCIGCGLCMKECPLNNIRLKGNKPVWGKECTHCMACICKCPMGAIEYGKNSVGKVRYRCPM</sequence>
<evidence type="ECO:0000256" key="3">
    <source>
        <dbReference type="ARBA" id="ARBA00023014"/>
    </source>
</evidence>
<evidence type="ECO:0000256" key="1">
    <source>
        <dbReference type="ARBA" id="ARBA00022723"/>
    </source>
</evidence>
<dbReference type="RefSeq" id="WP_084115063.1">
    <property type="nucleotide sequence ID" value="NZ_FWXH01000003.1"/>
</dbReference>
<dbReference type="InterPro" id="IPR029039">
    <property type="entry name" value="Flavoprotein-like_sf"/>
</dbReference>
<feature type="domain" description="4Fe-4S ferredoxin-type" evidence="4">
    <location>
        <begin position="179"/>
        <end position="209"/>
    </location>
</feature>
<dbReference type="Pfam" id="PF13187">
    <property type="entry name" value="Fer4_9"/>
    <property type="match status" value="1"/>
</dbReference>
<evidence type="ECO:0000259" key="4">
    <source>
        <dbReference type="PROSITE" id="PS51379"/>
    </source>
</evidence>
<accession>A0A1W1XFE6</accession>
<keyword evidence="3" id="KW-0411">Iron-sulfur</keyword>
<dbReference type="NCBIfam" id="NF038196">
    <property type="entry name" value="ferrodoxin_EFR1"/>
    <property type="match status" value="1"/>
</dbReference>
<dbReference type="OrthoDB" id="9813995at2"/>
<dbReference type="Pfam" id="PF12724">
    <property type="entry name" value="Flavodoxin_5"/>
    <property type="match status" value="1"/>
</dbReference>
<evidence type="ECO:0000313" key="6">
    <source>
        <dbReference type="Proteomes" id="UP000192468"/>
    </source>
</evidence>
<dbReference type="STRING" id="1121291.SAMN02745134_01596"/>
<feature type="domain" description="4Fe-4S ferredoxin-type" evidence="4">
    <location>
        <begin position="210"/>
        <end position="237"/>
    </location>
</feature>
<organism evidence="5 6">
    <name type="scientific">Clostridium acidisoli DSM 12555</name>
    <dbReference type="NCBI Taxonomy" id="1121291"/>
    <lineage>
        <taxon>Bacteria</taxon>
        <taxon>Bacillati</taxon>
        <taxon>Bacillota</taxon>
        <taxon>Clostridia</taxon>
        <taxon>Eubacteriales</taxon>
        <taxon>Clostridiaceae</taxon>
        <taxon>Clostridium</taxon>
    </lineage>
</organism>
<reference evidence="5 6" key="1">
    <citation type="submission" date="2017-04" db="EMBL/GenBank/DDBJ databases">
        <authorList>
            <person name="Afonso C.L."/>
            <person name="Miller P.J."/>
            <person name="Scott M.A."/>
            <person name="Spackman E."/>
            <person name="Goraichik I."/>
            <person name="Dimitrov K.M."/>
            <person name="Suarez D.L."/>
            <person name="Swayne D.E."/>
        </authorList>
    </citation>
    <scope>NUCLEOTIDE SEQUENCE [LARGE SCALE GENOMIC DNA]</scope>
    <source>
        <strain evidence="5 6">DSM 12555</strain>
    </source>
</reference>
<dbReference type="InterPro" id="IPR026816">
    <property type="entry name" value="Flavodoxin_dom"/>
</dbReference>